<name>A0ABT3FPY6_9BACT</name>
<dbReference type="Proteomes" id="UP001207930">
    <property type="component" value="Unassembled WGS sequence"/>
</dbReference>
<dbReference type="RefSeq" id="WP_264501586.1">
    <property type="nucleotide sequence ID" value="NZ_JAPDDS010000006.1"/>
</dbReference>
<accession>A0ABT3FPY6</accession>
<gene>
    <name evidence="1" type="ORF">OKA04_12910</name>
</gene>
<keyword evidence="2" id="KW-1185">Reference proteome</keyword>
<proteinExistence type="predicted"/>
<evidence type="ECO:0000313" key="1">
    <source>
        <dbReference type="EMBL" id="MCW1885632.1"/>
    </source>
</evidence>
<sequence>MPSKFGTLAERLVGARFWFVPDGSNLGTEVAPEITGPTAKPADDADWTDYDMGRATSAAYDPTNQERQREWFSPEKMKYIQRTDRQVLADAFNLTMVDYASNLFDELMFGLTAPIVAGEAQGIFASGSRHKDGWVRLKRWNDDGKLLVTAEFHVRLTIQTAPTDSSEPGSPVWRIEHLGDATAALETFISGVPDEEEGG</sequence>
<organism evidence="1 2">
    <name type="scientific">Luteolibacter flavescens</name>
    <dbReference type="NCBI Taxonomy" id="1859460"/>
    <lineage>
        <taxon>Bacteria</taxon>
        <taxon>Pseudomonadati</taxon>
        <taxon>Verrucomicrobiota</taxon>
        <taxon>Verrucomicrobiia</taxon>
        <taxon>Verrucomicrobiales</taxon>
        <taxon>Verrucomicrobiaceae</taxon>
        <taxon>Luteolibacter</taxon>
    </lineage>
</organism>
<evidence type="ECO:0008006" key="3">
    <source>
        <dbReference type="Google" id="ProtNLM"/>
    </source>
</evidence>
<reference evidence="1 2" key="1">
    <citation type="submission" date="2022-10" db="EMBL/GenBank/DDBJ databases">
        <title>Luteolibacter flavescens strain MCCC 1K03193, whole genome shotgun sequencing project.</title>
        <authorList>
            <person name="Zhao G."/>
            <person name="Shen L."/>
        </authorList>
    </citation>
    <scope>NUCLEOTIDE SEQUENCE [LARGE SCALE GENOMIC DNA]</scope>
    <source>
        <strain evidence="1 2">MCCC 1K03193</strain>
    </source>
</reference>
<evidence type="ECO:0000313" key="2">
    <source>
        <dbReference type="Proteomes" id="UP001207930"/>
    </source>
</evidence>
<dbReference type="EMBL" id="JAPDDS010000006">
    <property type="protein sequence ID" value="MCW1885632.1"/>
    <property type="molecule type" value="Genomic_DNA"/>
</dbReference>
<comment type="caution">
    <text evidence="1">The sequence shown here is derived from an EMBL/GenBank/DDBJ whole genome shotgun (WGS) entry which is preliminary data.</text>
</comment>
<protein>
    <recommendedName>
        <fullName evidence="3">Major tail protein</fullName>
    </recommendedName>
</protein>